<proteinExistence type="predicted"/>
<protein>
    <submittedName>
        <fullName evidence="1">Uncharacterized protein</fullName>
    </submittedName>
</protein>
<gene>
    <name evidence="1" type="ORF">E5329_26195</name>
</gene>
<organism evidence="1 2">
    <name type="scientific">Petralouisia muris</name>
    <dbReference type="NCBI Taxonomy" id="3032872"/>
    <lineage>
        <taxon>Bacteria</taxon>
        <taxon>Bacillati</taxon>
        <taxon>Bacillota</taxon>
        <taxon>Clostridia</taxon>
        <taxon>Lachnospirales</taxon>
        <taxon>Lachnospiraceae</taxon>
        <taxon>Petralouisia</taxon>
    </lineage>
</organism>
<evidence type="ECO:0000313" key="1">
    <source>
        <dbReference type="EMBL" id="TGY88023.1"/>
    </source>
</evidence>
<accession>A0AC61RNE0</accession>
<sequence>MRKRFLSLAMIFVLPFAVAACGNYTLSDSESCPPARKGMNSGVPEGYNIADENAPPQNVEEDPFAGAQEDVDLGFLSHGEASPARADDQSVLPYEYNGGEFVLDYQFSSEGKLDSIGFLLFLDGKPQAYKVNDTGAEYEYLHCFRTSEKHEEKFSFVFTPDTGKKGDTLNMTVVSVTRPDFQPDMKETSSYGWYHQSFERVLKLHFNEDAPENDSINGESITAFRDVSISEEKVTSSFIENELVRAGLNGVTMDTLDNSVYWTLVYDGEVVYDNINLTGKDTLTVRFTLCGTPGARYGISFFLNHKPISFEGAVSSDVTLSKGNVWIIEATIDTAKLDGFNTFYATAVAADGNSVTSKTGSILLYKEN</sequence>
<keyword evidence="2" id="KW-1185">Reference proteome</keyword>
<dbReference type="Proteomes" id="UP000304953">
    <property type="component" value="Unassembled WGS sequence"/>
</dbReference>
<dbReference type="EMBL" id="SRYA01000106">
    <property type="protein sequence ID" value="TGY88023.1"/>
    <property type="molecule type" value="Genomic_DNA"/>
</dbReference>
<comment type="caution">
    <text evidence="1">The sequence shown here is derived from an EMBL/GenBank/DDBJ whole genome shotgun (WGS) entry which is preliminary data.</text>
</comment>
<evidence type="ECO:0000313" key="2">
    <source>
        <dbReference type="Proteomes" id="UP000304953"/>
    </source>
</evidence>
<name>A0AC61RNE0_9FIRM</name>
<reference evidence="1" key="1">
    <citation type="submission" date="2019-04" db="EMBL/GenBank/DDBJ databases">
        <title>Microbes associate with the intestines of laboratory mice.</title>
        <authorList>
            <person name="Navarre W."/>
            <person name="Wong E."/>
            <person name="Huang K."/>
            <person name="Tropini C."/>
            <person name="Ng K."/>
            <person name="Yu B."/>
        </authorList>
    </citation>
    <scope>NUCLEOTIDE SEQUENCE</scope>
    <source>
        <strain evidence="1">NM01_1-7b</strain>
    </source>
</reference>